<dbReference type="InParanoid" id="G4TDY5"/>
<evidence type="ECO:0000313" key="20">
    <source>
        <dbReference type="Proteomes" id="UP000007148"/>
    </source>
</evidence>
<dbReference type="Proteomes" id="UP000007148">
    <property type="component" value="Unassembled WGS sequence"/>
</dbReference>
<evidence type="ECO:0000259" key="18">
    <source>
        <dbReference type="Pfam" id="PF14413"/>
    </source>
</evidence>
<dbReference type="FunFam" id="3.30.70.3000:FF:000001">
    <property type="entry name" value="tRNA(His) guanylyltransferase"/>
    <property type="match status" value="1"/>
</dbReference>
<evidence type="ECO:0000256" key="8">
    <source>
        <dbReference type="ARBA" id="ARBA00022723"/>
    </source>
</evidence>
<dbReference type="GO" id="GO:0006400">
    <property type="term" value="P:tRNA modification"/>
    <property type="evidence" value="ECO:0007669"/>
    <property type="project" value="UniProtKB-UniRule"/>
</dbReference>
<dbReference type="EC" id="2.7.7.79" evidence="3 14"/>
<evidence type="ECO:0000259" key="17">
    <source>
        <dbReference type="Pfam" id="PF04446"/>
    </source>
</evidence>
<comment type="catalytic activity">
    <reaction evidence="13 14">
        <text>a 5'-end ribonucleotide-tRNA(His) + GTP + ATP + H2O = a 5'-end phospho-guanosine-ribonucleotide-tRNA(His) + AMP + 2 diphosphate + H(+)</text>
        <dbReference type="Rhea" id="RHEA:54564"/>
        <dbReference type="Rhea" id="RHEA-COMP:14193"/>
        <dbReference type="Rhea" id="RHEA-COMP:14917"/>
        <dbReference type="ChEBI" id="CHEBI:15377"/>
        <dbReference type="ChEBI" id="CHEBI:15378"/>
        <dbReference type="ChEBI" id="CHEBI:30616"/>
        <dbReference type="ChEBI" id="CHEBI:33019"/>
        <dbReference type="ChEBI" id="CHEBI:37565"/>
        <dbReference type="ChEBI" id="CHEBI:138282"/>
        <dbReference type="ChEBI" id="CHEBI:141847"/>
        <dbReference type="ChEBI" id="CHEBI:456215"/>
        <dbReference type="EC" id="2.7.7.79"/>
    </reaction>
</comment>
<keyword evidence="10 14" id="KW-0460">Magnesium</keyword>
<evidence type="ECO:0000256" key="4">
    <source>
        <dbReference type="ARBA" id="ARBA00015443"/>
    </source>
</evidence>
<keyword evidence="8 14" id="KW-0479">Metal-binding</keyword>
<feature type="binding site" evidence="16">
    <location>
        <position position="30"/>
    </location>
    <ligand>
        <name>Mg(2+)</name>
        <dbReference type="ChEBI" id="CHEBI:18420"/>
        <label>1</label>
        <note>catalytic</note>
    </ligand>
</feature>
<evidence type="ECO:0000256" key="14">
    <source>
        <dbReference type="PIRNR" id="PIRNR028980"/>
    </source>
</evidence>
<sequence length="279" mass="31263">MANSKYAYVRSFELPDNILPGTYMIVRLDGHSFHKFSTDHGFTKPNDETALRLMDAAAIQIMQAYPEVTMAFGESDEFSFLLRKSCNLFNRRSSKIASTFASLFAATYTYRWAEFFPNTPLQYPPSFDGRVVAYPSSVEIRDYFSWRQADTHINNLYNTTFWALVLNGNLTTAEAHGKLKGTSSSQKQEILFGQFGINYNALPERFRKGSVLYRQEATASVETPAAGVDNTPGQGSITATSIVPPRRPRREIVVEHCDIIGPAFWSSRPSILGGQPSPE</sequence>
<dbReference type="PANTHER" id="PTHR12729">
    <property type="entry name" value="TRNA(HIS) GUANYLYLTRANSFERASE-RELATED"/>
    <property type="match status" value="1"/>
</dbReference>
<evidence type="ECO:0000256" key="2">
    <source>
        <dbReference type="ARBA" id="ARBA00010113"/>
    </source>
</evidence>
<evidence type="ECO:0000313" key="19">
    <source>
        <dbReference type="EMBL" id="CCA69512.1"/>
    </source>
</evidence>
<gene>
    <name evidence="19" type="ORF">PIIN_03451</name>
</gene>
<feature type="binding site" evidence="16">
    <location>
        <position position="76"/>
    </location>
    <ligand>
        <name>Mg(2+)</name>
        <dbReference type="ChEBI" id="CHEBI:18420"/>
        <label>1</label>
        <note>catalytic</note>
    </ligand>
</feature>
<dbReference type="InterPro" id="IPR038469">
    <property type="entry name" value="tRNAHis_GuaTrfase_Thg1_sf"/>
</dbReference>
<dbReference type="PIRSF" id="PIRSF028980">
    <property type="entry name" value="tRNAHis_guanylyltransferase"/>
    <property type="match status" value="1"/>
</dbReference>
<comment type="similarity">
    <text evidence="2 14">Belongs to the tRNA(His) guanylyltransferase family.</text>
</comment>
<feature type="domain" description="tRNAHis guanylyltransferase catalytic" evidence="17">
    <location>
        <begin position="6"/>
        <end position="135"/>
    </location>
</feature>
<comment type="caution">
    <text evidence="19">The sequence shown here is derived from an EMBL/GenBank/DDBJ whole genome shotgun (WGS) entry which is preliminary data.</text>
</comment>
<dbReference type="Pfam" id="PF14413">
    <property type="entry name" value="Thg1C"/>
    <property type="match status" value="1"/>
</dbReference>
<feature type="domain" description="Thg1 C-terminal" evidence="18">
    <location>
        <begin position="139"/>
        <end position="261"/>
    </location>
</feature>
<dbReference type="eggNOG" id="KOG2721">
    <property type="taxonomic scope" value="Eukaryota"/>
</dbReference>
<dbReference type="FunCoup" id="G4TDY5">
    <property type="interactions" value="334"/>
</dbReference>
<dbReference type="Pfam" id="PF04446">
    <property type="entry name" value="Thg1"/>
    <property type="match status" value="1"/>
</dbReference>
<dbReference type="OMA" id="WKQHTEI"/>
<name>G4TDY5_SERID</name>
<evidence type="ECO:0000256" key="5">
    <source>
        <dbReference type="ARBA" id="ARBA00022679"/>
    </source>
</evidence>
<reference evidence="19 20" key="1">
    <citation type="journal article" date="2011" name="PLoS Pathog.">
        <title>Endophytic Life Strategies Decoded by Genome and Transcriptome Analyses of the Mutualistic Root Symbiont Piriformospora indica.</title>
        <authorList>
            <person name="Zuccaro A."/>
            <person name="Lahrmann U."/>
            <person name="Guldener U."/>
            <person name="Langen G."/>
            <person name="Pfiffi S."/>
            <person name="Biedenkopf D."/>
            <person name="Wong P."/>
            <person name="Samans B."/>
            <person name="Grimm C."/>
            <person name="Basiewicz M."/>
            <person name="Murat C."/>
            <person name="Martin F."/>
            <person name="Kogel K.H."/>
        </authorList>
    </citation>
    <scope>NUCLEOTIDE SEQUENCE [LARGE SCALE GENOMIC DNA]</scope>
    <source>
        <strain evidence="19 20">DSM 11827</strain>
    </source>
</reference>
<accession>G4TDY5</accession>
<keyword evidence="9 14" id="KW-0547">Nucleotide-binding</keyword>
<feature type="binding site" evidence="15">
    <location>
        <begin position="29"/>
        <end position="34"/>
    </location>
    <ligand>
        <name>GTP</name>
        <dbReference type="ChEBI" id="CHEBI:37565"/>
    </ligand>
</feature>
<evidence type="ECO:0000256" key="11">
    <source>
        <dbReference type="ARBA" id="ARBA00023134"/>
    </source>
</evidence>
<evidence type="ECO:0000256" key="15">
    <source>
        <dbReference type="PIRSR" id="PIRSR028980-1"/>
    </source>
</evidence>
<comment type="function">
    <text evidence="1 14">Adds a GMP to the 5'-end of tRNA(His) after transcription and RNase P cleavage.</text>
</comment>
<dbReference type="GO" id="GO:0008193">
    <property type="term" value="F:tRNA guanylyltransferase activity"/>
    <property type="evidence" value="ECO:0007669"/>
    <property type="project" value="UniProtKB-UniRule"/>
</dbReference>
<dbReference type="Gene3D" id="3.30.70.3000">
    <property type="match status" value="1"/>
</dbReference>
<evidence type="ECO:0000256" key="9">
    <source>
        <dbReference type="ARBA" id="ARBA00022741"/>
    </source>
</evidence>
<comment type="cofactor">
    <cofactor evidence="16">
        <name>Mg(2+)</name>
        <dbReference type="ChEBI" id="CHEBI:18420"/>
    </cofactor>
    <text evidence="16">Binds 2 magnesium ions per subunit.</text>
</comment>
<dbReference type="STRING" id="1109443.G4TDY5"/>
<organism evidence="19 20">
    <name type="scientific">Serendipita indica (strain DSM 11827)</name>
    <name type="common">Root endophyte fungus</name>
    <name type="synonym">Piriformospora indica</name>
    <dbReference type="NCBI Taxonomy" id="1109443"/>
    <lineage>
        <taxon>Eukaryota</taxon>
        <taxon>Fungi</taxon>
        <taxon>Dikarya</taxon>
        <taxon>Basidiomycota</taxon>
        <taxon>Agaricomycotina</taxon>
        <taxon>Agaricomycetes</taxon>
        <taxon>Sebacinales</taxon>
        <taxon>Serendipitaceae</taxon>
        <taxon>Serendipita</taxon>
    </lineage>
</organism>
<evidence type="ECO:0000256" key="13">
    <source>
        <dbReference type="ARBA" id="ARBA00047281"/>
    </source>
</evidence>
<dbReference type="InterPro" id="IPR024956">
    <property type="entry name" value="tRNAHis_GuaTrfase_cat"/>
</dbReference>
<evidence type="ECO:0000256" key="3">
    <source>
        <dbReference type="ARBA" id="ARBA00012511"/>
    </source>
</evidence>
<dbReference type="OrthoDB" id="62560at2759"/>
<dbReference type="InterPro" id="IPR025845">
    <property type="entry name" value="Thg1_C_dom"/>
</dbReference>
<feature type="binding site" evidence="16">
    <location>
        <position position="76"/>
    </location>
    <ligand>
        <name>Mg(2+)</name>
        <dbReference type="ChEBI" id="CHEBI:18420"/>
        <label>2</label>
        <note>catalytic</note>
    </ligand>
</feature>
<evidence type="ECO:0000256" key="6">
    <source>
        <dbReference type="ARBA" id="ARBA00022694"/>
    </source>
</evidence>
<feature type="binding site" evidence="16">
    <location>
        <position position="29"/>
    </location>
    <ligand>
        <name>Mg(2+)</name>
        <dbReference type="ChEBI" id="CHEBI:18420"/>
        <label>1</label>
        <note>catalytic</note>
    </ligand>
</feature>
<keyword evidence="11 14" id="KW-0342">GTP-binding</keyword>
<feature type="binding site" evidence="16">
    <location>
        <position position="29"/>
    </location>
    <ligand>
        <name>Mg(2+)</name>
        <dbReference type="ChEBI" id="CHEBI:18420"/>
        <label>2</label>
        <note>catalytic</note>
    </ligand>
</feature>
<keyword evidence="20" id="KW-1185">Reference proteome</keyword>
<dbReference type="GO" id="GO:0000287">
    <property type="term" value="F:magnesium ion binding"/>
    <property type="evidence" value="ECO:0007669"/>
    <property type="project" value="UniProtKB-UniRule"/>
</dbReference>
<dbReference type="EMBL" id="CAFZ01000057">
    <property type="protein sequence ID" value="CCA69512.1"/>
    <property type="molecule type" value="Genomic_DNA"/>
</dbReference>
<keyword evidence="7 14" id="KW-0548">Nucleotidyltransferase</keyword>
<dbReference type="AlphaFoldDB" id="G4TDY5"/>
<dbReference type="InterPro" id="IPR007537">
    <property type="entry name" value="tRNAHis_GuaTrfase_Thg1"/>
</dbReference>
<evidence type="ECO:0000256" key="16">
    <source>
        <dbReference type="PIRSR" id="PIRSR028980-2"/>
    </source>
</evidence>
<evidence type="ECO:0000256" key="12">
    <source>
        <dbReference type="ARBA" id="ARBA00032480"/>
    </source>
</evidence>
<proteinExistence type="inferred from homology"/>
<keyword evidence="6 14" id="KW-0819">tRNA processing</keyword>
<dbReference type="GO" id="GO:0005525">
    <property type="term" value="F:GTP binding"/>
    <property type="evidence" value="ECO:0007669"/>
    <property type="project" value="UniProtKB-UniRule"/>
</dbReference>
<evidence type="ECO:0000256" key="7">
    <source>
        <dbReference type="ARBA" id="ARBA00022695"/>
    </source>
</evidence>
<dbReference type="PANTHER" id="PTHR12729:SF6">
    <property type="entry name" value="TRNA(HIS) GUANYLYLTRANSFERASE-RELATED"/>
    <property type="match status" value="1"/>
</dbReference>
<feature type="binding site" evidence="15">
    <location>
        <begin position="75"/>
        <end position="76"/>
    </location>
    <ligand>
        <name>GTP</name>
        <dbReference type="ChEBI" id="CHEBI:37565"/>
    </ligand>
</feature>
<evidence type="ECO:0000256" key="1">
    <source>
        <dbReference type="ARBA" id="ARBA00002939"/>
    </source>
</evidence>
<keyword evidence="5 14" id="KW-0808">Transferase</keyword>
<protein>
    <recommendedName>
        <fullName evidence="4 14">tRNA(His) guanylyltransferase</fullName>
        <ecNumber evidence="3 14">2.7.7.79</ecNumber>
    </recommendedName>
    <alternativeName>
        <fullName evidence="12 14">tRNA-histidine guanylyltransferase</fullName>
    </alternativeName>
</protein>
<evidence type="ECO:0000256" key="10">
    <source>
        <dbReference type="ARBA" id="ARBA00022842"/>
    </source>
</evidence>
<dbReference type="HOGENOM" id="CLU_044271_1_0_1"/>